<reference evidence="3" key="1">
    <citation type="submission" date="2021-03" db="EMBL/GenBank/DDBJ databases">
        <title>Comparative genomics and phylogenomic investigation of the class Geoglossomycetes provide insights into ecological specialization and systematics.</title>
        <authorList>
            <person name="Melie T."/>
            <person name="Pirro S."/>
            <person name="Miller A.N."/>
            <person name="Quandt A."/>
        </authorList>
    </citation>
    <scope>NUCLEOTIDE SEQUENCE</scope>
    <source>
        <strain evidence="3">CAQ_001_2017</strain>
    </source>
</reference>
<accession>A0A9P8IJ31</accession>
<dbReference type="Proteomes" id="UP000750711">
    <property type="component" value="Unassembled WGS sequence"/>
</dbReference>
<comment type="caution">
    <text evidence="3">The sequence shown here is derived from an EMBL/GenBank/DDBJ whole genome shotgun (WGS) entry which is preliminary data.</text>
</comment>
<feature type="compositionally biased region" description="Polar residues" evidence="1">
    <location>
        <begin position="305"/>
        <end position="316"/>
    </location>
</feature>
<feature type="compositionally biased region" description="Polar residues" evidence="1">
    <location>
        <begin position="501"/>
        <end position="511"/>
    </location>
</feature>
<feature type="compositionally biased region" description="Polar residues" evidence="1">
    <location>
        <begin position="275"/>
        <end position="287"/>
    </location>
</feature>
<feature type="region of interest" description="Disordered" evidence="1">
    <location>
        <begin position="484"/>
        <end position="525"/>
    </location>
</feature>
<gene>
    <name evidence="3" type="ORF">GP486_007981</name>
</gene>
<sequence length="525" mass="56521">MTPTADGSKQKLNLLRKLPQSVIANAKGLAIFAIMRSGLWFSGAGGSGVLLARKADGSWSPPSGLMVHAAGPDFLIGVDIYDCVIVINSQEALDAFTSIRCTLGSEVSAVAGPVGVGDIIDTVSDEIQAPLFTYLKSRGFHSDVQIDGTVVVERSDENEKFYGERIGAADILMGKVRRPTRGVNSLLQTIKVVQGDEDADVNVVPSGPSPGDVEVERSDHIFSIPDADDPDPYGVRALEMEGLEIVEAGTRSRPSLDQFEFRPSPTSPVRHRFSGRNSQDGSPISTRPRSEQLPPPARLSHAHSRSMSVDQATQTEPVVDEEPEGEAPTVGNVTQITAISKAKLVTIPRRLPPPIPPRSLNRRGPLVIDAKPAADGHSWGLSDGAGDRPSPKPEGTVKEKNVWEEEALHGRFHYLQHNAVTAPRRGYKDAAVAVTPTESEPDTTLVDKGVGADSDTDSNYDRDDYHQTIEYSTVRGITLDTPNATHAQQHYGEGEDPFYSIPSSPVLQSSPAEGKKHSVHTEDFS</sequence>
<organism evidence="3 4">
    <name type="scientific">Trichoglossum hirsutum</name>
    <dbReference type="NCBI Taxonomy" id="265104"/>
    <lineage>
        <taxon>Eukaryota</taxon>
        <taxon>Fungi</taxon>
        <taxon>Dikarya</taxon>
        <taxon>Ascomycota</taxon>
        <taxon>Pezizomycotina</taxon>
        <taxon>Geoglossomycetes</taxon>
        <taxon>Geoglossales</taxon>
        <taxon>Geoglossaceae</taxon>
        <taxon>Trichoglossum</taxon>
    </lineage>
</organism>
<dbReference type="InterPro" id="IPR051702">
    <property type="entry name" value="SH3_domain_YSC84-like"/>
</dbReference>
<feature type="region of interest" description="Disordered" evidence="1">
    <location>
        <begin position="370"/>
        <end position="398"/>
    </location>
</feature>
<dbReference type="PANTHER" id="PTHR15629">
    <property type="entry name" value="SH3YL1 PROTEIN"/>
    <property type="match status" value="1"/>
</dbReference>
<evidence type="ECO:0000313" key="4">
    <source>
        <dbReference type="Proteomes" id="UP000750711"/>
    </source>
</evidence>
<keyword evidence="4" id="KW-1185">Reference proteome</keyword>
<dbReference type="GO" id="GO:0035091">
    <property type="term" value="F:phosphatidylinositol binding"/>
    <property type="evidence" value="ECO:0007669"/>
    <property type="project" value="TreeGrafter"/>
</dbReference>
<feature type="compositionally biased region" description="Basic and acidic residues" evidence="1">
    <location>
        <begin position="513"/>
        <end position="525"/>
    </location>
</feature>
<dbReference type="CDD" id="cd11524">
    <property type="entry name" value="SYLF"/>
    <property type="match status" value="1"/>
</dbReference>
<feature type="compositionally biased region" description="Basic and acidic residues" evidence="1">
    <location>
        <begin position="385"/>
        <end position="398"/>
    </location>
</feature>
<feature type="region of interest" description="Disordered" evidence="1">
    <location>
        <begin position="435"/>
        <end position="463"/>
    </location>
</feature>
<feature type="region of interest" description="Disordered" evidence="1">
    <location>
        <begin position="248"/>
        <end position="330"/>
    </location>
</feature>
<dbReference type="InterPro" id="IPR007461">
    <property type="entry name" value="Ysc84_actin-binding"/>
</dbReference>
<evidence type="ECO:0000313" key="3">
    <source>
        <dbReference type="EMBL" id="KAH0548339.1"/>
    </source>
</evidence>
<protein>
    <recommendedName>
        <fullName evidence="2">Ysc84 actin-binding domain-containing protein</fullName>
    </recommendedName>
</protein>
<proteinExistence type="predicted"/>
<dbReference type="Pfam" id="PF04366">
    <property type="entry name" value="Ysc84"/>
    <property type="match status" value="1"/>
</dbReference>
<evidence type="ECO:0000259" key="2">
    <source>
        <dbReference type="Pfam" id="PF04366"/>
    </source>
</evidence>
<dbReference type="EMBL" id="JAGHQM010002628">
    <property type="protein sequence ID" value="KAH0548339.1"/>
    <property type="molecule type" value="Genomic_DNA"/>
</dbReference>
<evidence type="ECO:0000256" key="1">
    <source>
        <dbReference type="SAM" id="MobiDB-lite"/>
    </source>
</evidence>
<feature type="domain" description="Ysc84 actin-binding" evidence="2">
    <location>
        <begin position="70"/>
        <end position="191"/>
    </location>
</feature>
<name>A0A9P8IJ31_9PEZI</name>
<dbReference type="PANTHER" id="PTHR15629:SF8">
    <property type="entry name" value="DUF500 DOMAIN PROTEIN (AFU_ORTHOLOGUE AFUA_5G07310)"/>
    <property type="match status" value="1"/>
</dbReference>
<dbReference type="AlphaFoldDB" id="A0A9P8IJ31"/>